<reference evidence="3" key="1">
    <citation type="journal article" date="2017" name="Genome Announc.">
        <title>Draft Genome Sequence of Terrimicrobium sacchariphilum NM-5T, a Facultative Anaerobic Soil Bacterium of the Class Spartobacteria.</title>
        <authorList>
            <person name="Qiu Y.L."/>
            <person name="Tourlousse D.M."/>
            <person name="Matsuura N."/>
            <person name="Ohashi A."/>
            <person name="Sekiguchi Y."/>
        </authorList>
    </citation>
    <scope>NUCLEOTIDE SEQUENCE [LARGE SCALE GENOMIC DNA]</scope>
    <source>
        <strain evidence="3">NM-5</strain>
    </source>
</reference>
<accession>A0A146G527</accession>
<protein>
    <recommendedName>
        <fullName evidence="4">Lipoprotein</fullName>
    </recommendedName>
</protein>
<feature type="region of interest" description="Disordered" evidence="1">
    <location>
        <begin position="46"/>
        <end position="71"/>
    </location>
</feature>
<name>A0A146G527_TERSA</name>
<evidence type="ECO:0000313" key="2">
    <source>
        <dbReference type="EMBL" id="GAT32114.1"/>
    </source>
</evidence>
<dbReference type="AlphaFoldDB" id="A0A146G527"/>
<evidence type="ECO:0000256" key="1">
    <source>
        <dbReference type="SAM" id="MobiDB-lite"/>
    </source>
</evidence>
<dbReference type="RefSeq" id="WP_153811225.1">
    <property type="nucleotide sequence ID" value="NZ_BDCO01000002.1"/>
</dbReference>
<feature type="compositionally biased region" description="Polar residues" evidence="1">
    <location>
        <begin position="56"/>
        <end position="65"/>
    </location>
</feature>
<comment type="caution">
    <text evidence="2">The sequence shown here is derived from an EMBL/GenBank/DDBJ whole genome shotgun (WGS) entry which is preliminary data.</text>
</comment>
<evidence type="ECO:0000313" key="3">
    <source>
        <dbReference type="Proteomes" id="UP000076023"/>
    </source>
</evidence>
<sequence>MKSALYLSGAVGALILTASCTTLENRRDLYSPQPVNGPYTQMVRNGLPTPAPKKSAVTTETSVSDYKNVVR</sequence>
<gene>
    <name evidence="2" type="ORF">TSACC_2511</name>
</gene>
<dbReference type="STRING" id="690879.TSACC_2511"/>
<dbReference type="InParanoid" id="A0A146G527"/>
<dbReference type="PROSITE" id="PS51257">
    <property type="entry name" value="PROKAR_LIPOPROTEIN"/>
    <property type="match status" value="1"/>
</dbReference>
<proteinExistence type="predicted"/>
<evidence type="ECO:0008006" key="4">
    <source>
        <dbReference type="Google" id="ProtNLM"/>
    </source>
</evidence>
<dbReference type="Proteomes" id="UP000076023">
    <property type="component" value="Unassembled WGS sequence"/>
</dbReference>
<dbReference type="OrthoDB" id="9847064at2"/>
<organism evidence="2 3">
    <name type="scientific">Terrimicrobium sacchariphilum</name>
    <dbReference type="NCBI Taxonomy" id="690879"/>
    <lineage>
        <taxon>Bacteria</taxon>
        <taxon>Pseudomonadati</taxon>
        <taxon>Verrucomicrobiota</taxon>
        <taxon>Terrimicrobiia</taxon>
        <taxon>Terrimicrobiales</taxon>
        <taxon>Terrimicrobiaceae</taxon>
        <taxon>Terrimicrobium</taxon>
    </lineage>
</organism>
<dbReference type="EMBL" id="BDCO01000002">
    <property type="protein sequence ID" value="GAT32114.1"/>
    <property type="molecule type" value="Genomic_DNA"/>
</dbReference>
<keyword evidence="3" id="KW-1185">Reference proteome</keyword>